<evidence type="ECO:0000256" key="18">
    <source>
        <dbReference type="ARBA" id="ARBA00048694"/>
    </source>
</evidence>
<dbReference type="Gene3D" id="1.20.1110.10">
    <property type="entry name" value="Calcium-transporting ATPase, transmembrane domain"/>
    <property type="match status" value="1"/>
</dbReference>
<dbReference type="SUPFAM" id="SSF81653">
    <property type="entry name" value="Calcium ATPase, transduction domain A"/>
    <property type="match status" value="1"/>
</dbReference>
<dbReference type="PRINTS" id="PR00120">
    <property type="entry name" value="HATPASE"/>
</dbReference>
<dbReference type="SUPFAM" id="SSF56784">
    <property type="entry name" value="HAD-like"/>
    <property type="match status" value="1"/>
</dbReference>
<dbReference type="GO" id="GO:0140352">
    <property type="term" value="P:export from cell"/>
    <property type="evidence" value="ECO:0007669"/>
    <property type="project" value="UniProtKB-ARBA"/>
</dbReference>
<dbReference type="SFLD" id="SFLDF00027">
    <property type="entry name" value="p-type_atpase"/>
    <property type="match status" value="1"/>
</dbReference>
<dbReference type="FunFam" id="3.40.50.1000:FF:000001">
    <property type="entry name" value="Phospholipid-transporting ATPase IC"/>
    <property type="match status" value="1"/>
</dbReference>
<gene>
    <name evidence="21" type="ORF">BET03_12040</name>
</gene>
<evidence type="ECO:0000256" key="17">
    <source>
        <dbReference type="ARBA" id="ARBA00023136"/>
    </source>
</evidence>
<evidence type="ECO:0000256" key="14">
    <source>
        <dbReference type="ARBA" id="ARBA00022967"/>
    </source>
</evidence>
<accession>A0A419T2L8</accession>
<dbReference type="InterPro" id="IPR008250">
    <property type="entry name" value="ATPase_P-typ_transduc_dom_A_sf"/>
</dbReference>
<dbReference type="SMART" id="SM00831">
    <property type="entry name" value="Cation_ATPase_N"/>
    <property type="match status" value="1"/>
</dbReference>
<dbReference type="Proteomes" id="UP000284177">
    <property type="component" value="Unassembled WGS sequence"/>
</dbReference>
<evidence type="ECO:0000256" key="13">
    <source>
        <dbReference type="ARBA" id="ARBA00022842"/>
    </source>
</evidence>
<dbReference type="InterPro" id="IPR018303">
    <property type="entry name" value="ATPase_P-typ_P_site"/>
</dbReference>
<dbReference type="PROSITE" id="PS00154">
    <property type="entry name" value="ATPASE_E1_E2"/>
    <property type="match status" value="1"/>
</dbReference>
<evidence type="ECO:0000259" key="20">
    <source>
        <dbReference type="SMART" id="SM00831"/>
    </source>
</evidence>
<evidence type="ECO:0000313" key="22">
    <source>
        <dbReference type="Proteomes" id="UP000284177"/>
    </source>
</evidence>
<dbReference type="InterPro" id="IPR036412">
    <property type="entry name" value="HAD-like_sf"/>
</dbReference>
<dbReference type="SUPFAM" id="SSF81665">
    <property type="entry name" value="Calcium ATPase, transmembrane domain M"/>
    <property type="match status" value="1"/>
</dbReference>
<keyword evidence="11" id="KW-0106">Calcium</keyword>
<dbReference type="EC" id="7.2.2.10" evidence="3"/>
<dbReference type="FunFam" id="3.40.50.1000:FF:000028">
    <property type="entry name" value="Calcium-transporting P-type ATPase, putative"/>
    <property type="match status" value="1"/>
</dbReference>
<comment type="catalytic activity">
    <reaction evidence="18">
        <text>Ca(2+)(in) + ATP + H2O = Ca(2+)(out) + ADP + phosphate + H(+)</text>
        <dbReference type="Rhea" id="RHEA:18105"/>
        <dbReference type="ChEBI" id="CHEBI:15377"/>
        <dbReference type="ChEBI" id="CHEBI:15378"/>
        <dbReference type="ChEBI" id="CHEBI:29108"/>
        <dbReference type="ChEBI" id="CHEBI:30616"/>
        <dbReference type="ChEBI" id="CHEBI:43474"/>
        <dbReference type="ChEBI" id="CHEBI:456216"/>
        <dbReference type="EC" id="7.2.2.10"/>
    </reaction>
</comment>
<dbReference type="GO" id="GO:0016887">
    <property type="term" value="F:ATP hydrolysis activity"/>
    <property type="evidence" value="ECO:0007669"/>
    <property type="project" value="InterPro"/>
</dbReference>
<dbReference type="InterPro" id="IPR050510">
    <property type="entry name" value="Cation_transp_ATPase_P-type"/>
</dbReference>
<dbReference type="Pfam" id="PF00122">
    <property type="entry name" value="E1-E2_ATPase"/>
    <property type="match status" value="1"/>
</dbReference>
<dbReference type="Pfam" id="PF13246">
    <property type="entry name" value="Cation_ATPase"/>
    <property type="match status" value="1"/>
</dbReference>
<dbReference type="InterPro" id="IPR044492">
    <property type="entry name" value="P_typ_ATPase_HD_dom"/>
</dbReference>
<keyword evidence="7" id="KW-0109">Calcium transport</keyword>
<keyword evidence="4" id="KW-0813">Transport</keyword>
<keyword evidence="22" id="KW-1185">Reference proteome</keyword>
<dbReference type="PANTHER" id="PTHR43294">
    <property type="entry name" value="SODIUM/POTASSIUM-TRANSPORTING ATPASE SUBUNIT ALPHA"/>
    <property type="match status" value="1"/>
</dbReference>
<feature type="transmembrane region" description="Helical" evidence="19">
    <location>
        <begin position="247"/>
        <end position="267"/>
    </location>
</feature>
<keyword evidence="17 19" id="KW-0472">Membrane</keyword>
<feature type="transmembrane region" description="Helical" evidence="19">
    <location>
        <begin position="273"/>
        <end position="297"/>
    </location>
</feature>
<keyword evidence="9" id="KW-0479">Metal-binding</keyword>
<keyword evidence="13" id="KW-0460">Magnesium</keyword>
<dbReference type="GO" id="GO:0005886">
    <property type="term" value="C:plasma membrane"/>
    <property type="evidence" value="ECO:0007669"/>
    <property type="project" value="UniProtKB-SubCell"/>
</dbReference>
<dbReference type="CDD" id="cd02089">
    <property type="entry name" value="P-type_ATPase_Ca_prok"/>
    <property type="match status" value="1"/>
</dbReference>
<dbReference type="NCBIfam" id="TIGR01517">
    <property type="entry name" value="ATPase-IIB_Ca"/>
    <property type="match status" value="1"/>
</dbReference>
<evidence type="ECO:0000256" key="5">
    <source>
        <dbReference type="ARBA" id="ARBA00022475"/>
    </source>
</evidence>
<dbReference type="EMBL" id="MCIB01000015">
    <property type="protein sequence ID" value="RKD31804.1"/>
    <property type="molecule type" value="Genomic_DNA"/>
</dbReference>
<keyword evidence="15 19" id="KW-1133">Transmembrane helix</keyword>
<feature type="transmembrane region" description="Helical" evidence="19">
    <location>
        <begin position="817"/>
        <end position="839"/>
    </location>
</feature>
<name>A0A419T2L8_9FIRM</name>
<feature type="transmembrane region" description="Helical" evidence="19">
    <location>
        <begin position="83"/>
        <end position="99"/>
    </location>
</feature>
<evidence type="ECO:0000256" key="4">
    <source>
        <dbReference type="ARBA" id="ARBA00022448"/>
    </source>
</evidence>
<evidence type="ECO:0000256" key="8">
    <source>
        <dbReference type="ARBA" id="ARBA00022692"/>
    </source>
</evidence>
<dbReference type="GO" id="GO:0005388">
    <property type="term" value="F:P-type calcium transporter activity"/>
    <property type="evidence" value="ECO:0007669"/>
    <property type="project" value="UniProtKB-EC"/>
</dbReference>
<feature type="transmembrane region" description="Helical" evidence="19">
    <location>
        <begin position="746"/>
        <end position="772"/>
    </location>
</feature>
<keyword evidence="5" id="KW-1003">Cell membrane</keyword>
<comment type="subcellular location">
    <subcellularLocation>
        <location evidence="1">Cell membrane</location>
        <topology evidence="1">Multi-pass membrane protein</topology>
    </subcellularLocation>
</comment>
<dbReference type="Gene3D" id="2.70.150.10">
    <property type="entry name" value="Calcium-transporting ATPase, cytoplasmic transduction domain A"/>
    <property type="match status" value="1"/>
</dbReference>
<dbReference type="FunFam" id="3.40.1110.10:FF:000053">
    <property type="entry name" value="Cation-transporting ATPase, E1-E2 family"/>
    <property type="match status" value="1"/>
</dbReference>
<evidence type="ECO:0000256" key="1">
    <source>
        <dbReference type="ARBA" id="ARBA00004651"/>
    </source>
</evidence>
<dbReference type="Gene3D" id="3.40.1110.10">
    <property type="entry name" value="Calcium-transporting ATPase, cytoplasmic domain N"/>
    <property type="match status" value="1"/>
</dbReference>
<dbReference type="AlphaFoldDB" id="A0A419T2L8"/>
<evidence type="ECO:0000256" key="16">
    <source>
        <dbReference type="ARBA" id="ARBA00023065"/>
    </source>
</evidence>
<dbReference type="NCBIfam" id="TIGR01116">
    <property type="entry name" value="ATPase-IIA1_Ca"/>
    <property type="match status" value="1"/>
</dbReference>
<sequence>MDKKEWFRLTVDETIEKLKTNKDIGLTDDEIENRRKKYGLNELTEKEGTSIFQMFLNQFKDFMVIILIIAAVISGILGEVTDTILIFIIVILNAILGVVQENKAEQSLKALKNMSKPTAKVLRNGNILEVKSAEIFPGDIVILEAGDYVPADGRLIQSANLMVEESALTGESVPVTKSIDIPKGEDIPIGDRKNMVFSSSIVTHGRGRCVVTETGMNTQIGKIAELLEEQENIKTPLQEKLEELGKWLGVLALIICGLIFLIGYFQGRPAFDMFMIAVSLAVAAIPEGLPAIVTIVLSLGVQRMIKRHAIIRKLPAVETLGTASVICSDKTGTLTQNKMTVTKLYTYNELKDIDDINLSLKEDKTAIEVGLLCNDASIEDKNGEKDTIGDPTEVALVVLAYEKGLYKKEEESKMKRVNEIPFDSERKMMTTVHEYNNGYRILTKGAIDVLLERCNKILINNEIVELTEDIKMDIMDANKEMALRALRVLGLAFKDVDSIPDKLTSENTEKNLVFVGMAGMIDPPREEVKDAVKECKEAGIKPVMITGDYKVTAVAIAKELGILKDEAEAVEGKEIDNMTQEDLEKNVKKYSVYARVSPEHKVRIVKAWQTHGKIVAMTGDGVNDAPALKRANIGCAMGITGTDVSKEASDMILTDDNFTTIVAAVEEGRTIFDNIKKSIHFLLSCNIGEVVALFIAILLNLPSPLIPIHILWVNLVTDSFPALALGVDPAEPDIMKRKPRDPKKGIFAEGLGNSIIVHGIIVALVTLLAFNIGRKIDITTGRTMAFTTLAFSQLVHSFNVRAKDESILYVGFFSNKYLIGGVLVSTVLMLGVVFIPFLRNIFKLTLLTVNQWFYIITFSVLPLIIVELYKGIMRRIKE</sequence>
<dbReference type="Gene3D" id="3.40.50.1000">
    <property type="entry name" value="HAD superfamily/HAD-like"/>
    <property type="match status" value="1"/>
</dbReference>
<dbReference type="GO" id="GO:0046872">
    <property type="term" value="F:metal ion binding"/>
    <property type="evidence" value="ECO:0007669"/>
    <property type="project" value="UniProtKB-KW"/>
</dbReference>
<evidence type="ECO:0000256" key="15">
    <source>
        <dbReference type="ARBA" id="ARBA00022989"/>
    </source>
</evidence>
<keyword evidence="10" id="KW-0547">Nucleotide-binding</keyword>
<evidence type="ECO:0000256" key="10">
    <source>
        <dbReference type="ARBA" id="ARBA00022741"/>
    </source>
</evidence>
<keyword evidence="8 19" id="KW-0812">Transmembrane</keyword>
<comment type="similarity">
    <text evidence="2">Belongs to the cation transport ATPase (P-type) (TC 3.A.3) family. Type IIA subfamily.</text>
</comment>
<evidence type="ECO:0000256" key="11">
    <source>
        <dbReference type="ARBA" id="ARBA00022837"/>
    </source>
</evidence>
<evidence type="ECO:0000256" key="2">
    <source>
        <dbReference type="ARBA" id="ARBA00005675"/>
    </source>
</evidence>
<evidence type="ECO:0000256" key="7">
    <source>
        <dbReference type="ARBA" id="ARBA00022568"/>
    </source>
</evidence>
<reference evidence="21 22" key="1">
    <citation type="submission" date="2016-08" db="EMBL/GenBank/DDBJ databases">
        <title>Novel Firmicutes and Novel Genomes.</title>
        <authorList>
            <person name="Poppleton D.I."/>
            <person name="Gribaldo S."/>
        </authorList>
    </citation>
    <scope>NUCLEOTIDE SEQUENCE [LARGE SCALE GENOMIC DNA]</scope>
    <source>
        <strain evidence="21 22">CTT3</strain>
    </source>
</reference>
<dbReference type="InterPro" id="IPR023299">
    <property type="entry name" value="ATPase_P-typ_cyto_dom_N"/>
</dbReference>
<dbReference type="NCBIfam" id="TIGR01494">
    <property type="entry name" value="ATPase_P-type"/>
    <property type="match status" value="2"/>
</dbReference>
<evidence type="ECO:0000256" key="6">
    <source>
        <dbReference type="ARBA" id="ARBA00022553"/>
    </source>
</evidence>
<evidence type="ECO:0000256" key="9">
    <source>
        <dbReference type="ARBA" id="ARBA00022723"/>
    </source>
</evidence>
<comment type="caution">
    <text evidence="21">The sequence shown here is derived from an EMBL/GenBank/DDBJ whole genome shotgun (WGS) entry which is preliminary data.</text>
</comment>
<dbReference type="InterPro" id="IPR023298">
    <property type="entry name" value="ATPase_P-typ_TM_dom_sf"/>
</dbReference>
<dbReference type="InterPro" id="IPR001757">
    <property type="entry name" value="P_typ_ATPase"/>
</dbReference>
<keyword evidence="16" id="KW-0406">Ion transport</keyword>
<dbReference type="InterPro" id="IPR005782">
    <property type="entry name" value="P-type_ATPase_IIA"/>
</dbReference>
<dbReference type="OrthoDB" id="9760364at2"/>
<dbReference type="Pfam" id="PF00690">
    <property type="entry name" value="Cation_ATPase_N"/>
    <property type="match status" value="1"/>
</dbReference>
<evidence type="ECO:0000256" key="12">
    <source>
        <dbReference type="ARBA" id="ARBA00022840"/>
    </source>
</evidence>
<dbReference type="InterPro" id="IPR004014">
    <property type="entry name" value="ATPase_P-typ_cation-transptr_N"/>
</dbReference>
<dbReference type="Pfam" id="PF00689">
    <property type="entry name" value="Cation_ATPase_C"/>
    <property type="match status" value="1"/>
</dbReference>
<keyword evidence="12" id="KW-0067">ATP-binding</keyword>
<dbReference type="GO" id="GO:0005524">
    <property type="term" value="F:ATP binding"/>
    <property type="evidence" value="ECO:0007669"/>
    <property type="project" value="UniProtKB-KW"/>
</dbReference>
<dbReference type="RefSeq" id="WP_120169155.1">
    <property type="nucleotide sequence ID" value="NZ_MCIB01000015.1"/>
</dbReference>
<dbReference type="InterPro" id="IPR059000">
    <property type="entry name" value="ATPase_P-type_domA"/>
</dbReference>
<evidence type="ECO:0000313" key="21">
    <source>
        <dbReference type="EMBL" id="RKD31804.1"/>
    </source>
</evidence>
<feature type="transmembrane region" description="Helical" evidence="19">
    <location>
        <begin position="705"/>
        <end position="725"/>
    </location>
</feature>
<feature type="transmembrane region" description="Helical" evidence="19">
    <location>
        <begin position="778"/>
        <end position="796"/>
    </location>
</feature>
<protein>
    <recommendedName>
        <fullName evidence="3">P-type Ca(2+) transporter</fullName>
        <ecNumber evidence="3">7.2.2.10</ecNumber>
    </recommendedName>
</protein>
<dbReference type="PANTHER" id="PTHR43294:SF21">
    <property type="entry name" value="CATION TRANSPORTING ATPASE"/>
    <property type="match status" value="1"/>
</dbReference>
<feature type="transmembrane region" description="Helical" evidence="19">
    <location>
        <begin position="59"/>
        <end position="77"/>
    </location>
</feature>
<keyword evidence="6" id="KW-0597">Phosphoprotein</keyword>
<dbReference type="InterPro" id="IPR023214">
    <property type="entry name" value="HAD_sf"/>
</dbReference>
<dbReference type="InterPro" id="IPR006068">
    <property type="entry name" value="ATPase_P-typ_cation-transptr_C"/>
</dbReference>
<dbReference type="InterPro" id="IPR006408">
    <property type="entry name" value="P-type_ATPase_IIB"/>
</dbReference>
<dbReference type="SFLD" id="SFLDG00002">
    <property type="entry name" value="C1.7:_P-type_atpase_like"/>
    <property type="match status" value="1"/>
</dbReference>
<dbReference type="FunFam" id="2.70.150.10:FF:000016">
    <property type="entry name" value="Calcium-transporting P-type ATPase putative"/>
    <property type="match status" value="1"/>
</dbReference>
<dbReference type="SFLD" id="SFLDS00003">
    <property type="entry name" value="Haloacid_Dehalogenase"/>
    <property type="match status" value="1"/>
</dbReference>
<keyword evidence="14" id="KW-1278">Translocase</keyword>
<organism evidence="21 22">
    <name type="scientific">Thermohalobacter berrensis</name>
    <dbReference type="NCBI Taxonomy" id="99594"/>
    <lineage>
        <taxon>Bacteria</taxon>
        <taxon>Bacillati</taxon>
        <taxon>Bacillota</taxon>
        <taxon>Tissierellia</taxon>
        <taxon>Tissierellales</taxon>
        <taxon>Thermohalobacteraceae</taxon>
        <taxon>Thermohalobacter</taxon>
    </lineage>
</organism>
<evidence type="ECO:0000256" key="19">
    <source>
        <dbReference type="SAM" id="Phobius"/>
    </source>
</evidence>
<evidence type="ECO:0000256" key="3">
    <source>
        <dbReference type="ARBA" id="ARBA00012790"/>
    </source>
</evidence>
<dbReference type="PRINTS" id="PR00119">
    <property type="entry name" value="CATATPASE"/>
</dbReference>
<feature type="domain" description="Cation-transporting P-type ATPase N-terminal" evidence="20">
    <location>
        <begin position="5"/>
        <end position="79"/>
    </location>
</feature>
<proteinExistence type="inferred from homology"/>
<feature type="transmembrane region" description="Helical" evidence="19">
    <location>
        <begin position="851"/>
        <end position="869"/>
    </location>
</feature>
<feature type="transmembrane region" description="Helical" evidence="19">
    <location>
        <begin position="679"/>
        <end position="699"/>
    </location>
</feature>